<feature type="chain" id="PRO_5036835411" description="Secreted protein" evidence="1">
    <location>
        <begin position="21"/>
        <end position="167"/>
    </location>
</feature>
<evidence type="ECO:0000313" key="3">
    <source>
        <dbReference type="Proteomes" id="UP000639606"/>
    </source>
</evidence>
<dbReference type="EMBL" id="BMRG01000031">
    <property type="protein sequence ID" value="GGP86481.1"/>
    <property type="molecule type" value="Genomic_DNA"/>
</dbReference>
<comment type="caution">
    <text evidence="2">The sequence shown here is derived from an EMBL/GenBank/DDBJ whole genome shotgun (WGS) entry which is preliminary data.</text>
</comment>
<feature type="signal peptide" evidence="1">
    <location>
        <begin position="1"/>
        <end position="20"/>
    </location>
</feature>
<gene>
    <name evidence="2" type="ORF">GCM10010185_70260</name>
</gene>
<sequence length="167" mass="18239">MVTTVLLTGSLLATTNSAQAYNPNPTVRWAQVDTDDCRRLGGNLTVSAQSDGCRVNDSWDGTFFRKDPNGIAIKVELYVGSTLVAKSEFHPYGEVLWVYDTRDDSDTIYTTLRVAEFGDSYGPYRGPVNGANTYNLSITDGRTVTMSVNDNNDPNNLDQLIALQGTA</sequence>
<dbReference type="AlphaFoldDB" id="A0A918EH07"/>
<dbReference type="Proteomes" id="UP000639606">
    <property type="component" value="Unassembled WGS sequence"/>
</dbReference>
<evidence type="ECO:0000256" key="1">
    <source>
        <dbReference type="SAM" id="SignalP"/>
    </source>
</evidence>
<evidence type="ECO:0000313" key="2">
    <source>
        <dbReference type="EMBL" id="GGP86481.1"/>
    </source>
</evidence>
<protein>
    <recommendedName>
        <fullName evidence="4">Secreted protein</fullName>
    </recommendedName>
</protein>
<organism evidence="2 3">
    <name type="scientific">Saccharothrix coeruleofusca</name>
    <dbReference type="NCBI Taxonomy" id="33919"/>
    <lineage>
        <taxon>Bacteria</taxon>
        <taxon>Bacillati</taxon>
        <taxon>Actinomycetota</taxon>
        <taxon>Actinomycetes</taxon>
        <taxon>Pseudonocardiales</taxon>
        <taxon>Pseudonocardiaceae</taxon>
        <taxon>Saccharothrix</taxon>
    </lineage>
</organism>
<keyword evidence="3" id="KW-1185">Reference proteome</keyword>
<name>A0A918EH07_9PSEU</name>
<proteinExistence type="predicted"/>
<keyword evidence="1" id="KW-0732">Signal</keyword>
<accession>A0A918EH07</accession>
<evidence type="ECO:0008006" key="4">
    <source>
        <dbReference type="Google" id="ProtNLM"/>
    </source>
</evidence>
<reference evidence="2" key="2">
    <citation type="submission" date="2020-09" db="EMBL/GenBank/DDBJ databases">
        <authorList>
            <person name="Sun Q."/>
            <person name="Ohkuma M."/>
        </authorList>
    </citation>
    <scope>NUCLEOTIDE SEQUENCE</scope>
    <source>
        <strain evidence="2">JCM 3313</strain>
    </source>
</reference>
<reference evidence="2" key="1">
    <citation type="journal article" date="2014" name="Int. J. Syst. Evol. Microbiol.">
        <title>Complete genome sequence of Corynebacterium casei LMG S-19264T (=DSM 44701T), isolated from a smear-ripened cheese.</title>
        <authorList>
            <consortium name="US DOE Joint Genome Institute (JGI-PGF)"/>
            <person name="Walter F."/>
            <person name="Albersmeier A."/>
            <person name="Kalinowski J."/>
            <person name="Ruckert C."/>
        </authorList>
    </citation>
    <scope>NUCLEOTIDE SEQUENCE</scope>
    <source>
        <strain evidence="2">JCM 3313</strain>
    </source>
</reference>